<dbReference type="KEGG" id="sgbi:P3F81_01480"/>
<dbReference type="InterPro" id="IPR003399">
    <property type="entry name" value="Mce/MlaD"/>
</dbReference>
<sequence>MTTEAKVGSFSLGALAVLVFIIVHLSGASWEEKGYNIEAVFAHVDGLKAGNMVRYAGVEVGKITGVEPVIDGAKAHLMINKNVKIPHGSIFVVSTDGFMGEKFISILPNSEAENFLKPNDVVEGKSQKSLDDLIARADLVMADMETLLSSLNTIFGDERVQQSFIESAINIKELTANLNKMSLVLARMAVDNEGDIRVMVNNLKLMSANMLNASARVDAMITDFDNNGQTTADLKEAIANLNVTSKRVEHMAASLEGVVTDPKTAENIKVTLQNARNVSEKADKMMTRVSNIKTEFGAELLYHGGERRYLSNADFKIFTNPNSFLLLGVSDIGEENKTNLQIGSGNDKFTGRVGLIESKAGIGIDTKLGEDVKFSVDAYDPNDFRVKLRAQYEFAPNTFLVSQTDNINKSEERETFVGLRKTF</sequence>
<dbReference type="EMBL" id="CP120678">
    <property type="protein sequence ID" value="WIW71023.1"/>
    <property type="molecule type" value="Genomic_DNA"/>
</dbReference>
<dbReference type="Pfam" id="PF02470">
    <property type="entry name" value="MlaD"/>
    <property type="match status" value="1"/>
</dbReference>
<reference evidence="2" key="1">
    <citation type="submission" date="2023-03" db="EMBL/GenBank/DDBJ databases">
        <title>Selenobaculum gbiensis gen. nov. sp. nov., a new bacterium isolated from the gut microbiota of IBD patient.</title>
        <authorList>
            <person name="Yeo S."/>
            <person name="Park H."/>
            <person name="Huh C.S."/>
        </authorList>
    </citation>
    <scope>NUCLEOTIDE SEQUENCE</scope>
    <source>
        <strain evidence="2">ICN-92133</strain>
    </source>
</reference>
<dbReference type="PANTHER" id="PTHR33371:SF4">
    <property type="entry name" value="INTERMEMBRANE PHOSPHOLIPID TRANSPORT SYSTEM BINDING PROTEIN MLAD"/>
    <property type="match status" value="1"/>
</dbReference>
<gene>
    <name evidence="2" type="ORF">P3F81_01480</name>
</gene>
<dbReference type="InterPro" id="IPR052336">
    <property type="entry name" value="MlaD_Phospholipid_Transporter"/>
</dbReference>
<dbReference type="AlphaFoldDB" id="A0A9Y2AJV0"/>
<protein>
    <submittedName>
        <fullName evidence="2">MlaD family protein</fullName>
    </submittedName>
</protein>
<keyword evidence="3" id="KW-1185">Reference proteome</keyword>
<accession>A0A9Y2AJV0</accession>
<evidence type="ECO:0000313" key="2">
    <source>
        <dbReference type="EMBL" id="WIW71023.1"/>
    </source>
</evidence>
<proteinExistence type="predicted"/>
<evidence type="ECO:0000259" key="1">
    <source>
        <dbReference type="Pfam" id="PF02470"/>
    </source>
</evidence>
<organism evidence="2 3">
    <name type="scientific">Selenobaculum gibii</name>
    <dbReference type="NCBI Taxonomy" id="3054208"/>
    <lineage>
        <taxon>Bacteria</taxon>
        <taxon>Bacillati</taxon>
        <taxon>Bacillota</taxon>
        <taxon>Negativicutes</taxon>
        <taxon>Selenomonadales</taxon>
        <taxon>Selenomonadaceae</taxon>
        <taxon>Selenobaculum</taxon>
    </lineage>
</organism>
<evidence type="ECO:0000313" key="3">
    <source>
        <dbReference type="Proteomes" id="UP001243623"/>
    </source>
</evidence>
<dbReference type="PANTHER" id="PTHR33371">
    <property type="entry name" value="INTERMEMBRANE PHOSPHOLIPID TRANSPORT SYSTEM BINDING PROTEIN MLAD-RELATED"/>
    <property type="match status" value="1"/>
</dbReference>
<name>A0A9Y2AJV0_9FIRM</name>
<dbReference type="RefSeq" id="WP_147667021.1">
    <property type="nucleotide sequence ID" value="NZ_CP120678.1"/>
</dbReference>
<dbReference type="Proteomes" id="UP001243623">
    <property type="component" value="Chromosome"/>
</dbReference>
<feature type="domain" description="Mce/MlaD" evidence="1">
    <location>
        <begin position="33"/>
        <end position="108"/>
    </location>
</feature>